<dbReference type="Proteomes" id="UP000030636">
    <property type="component" value="Chromosome"/>
</dbReference>
<accession>A0A0A7IE14</accession>
<organism evidence="1 2">
    <name type="scientific">Bifidobacterium pseudolongum PV8-2</name>
    <dbReference type="NCBI Taxonomy" id="1447715"/>
    <lineage>
        <taxon>Bacteria</taxon>
        <taxon>Bacillati</taxon>
        <taxon>Actinomycetota</taxon>
        <taxon>Actinomycetes</taxon>
        <taxon>Bifidobacteriales</taxon>
        <taxon>Bifidobacteriaceae</taxon>
        <taxon>Bifidobacterium</taxon>
    </lineage>
</organism>
<evidence type="ECO:0000313" key="2">
    <source>
        <dbReference type="Proteomes" id="UP000030636"/>
    </source>
</evidence>
<dbReference type="AlphaFoldDB" id="A0A0A7IE14"/>
<dbReference type="EMBL" id="CP007457">
    <property type="protein sequence ID" value="AIZ17044.1"/>
    <property type="molecule type" value="Genomic_DNA"/>
</dbReference>
<evidence type="ECO:0000313" key="1">
    <source>
        <dbReference type="EMBL" id="AIZ17044.1"/>
    </source>
</evidence>
<dbReference type="KEGG" id="bpsp:AH67_04610"/>
<name>A0A0A7IE14_9BIFI</name>
<keyword evidence="2" id="KW-1185">Reference proteome</keyword>
<dbReference type="STRING" id="1447715.AH67_04610"/>
<dbReference type="HOGENOM" id="CLU_2421075_0_0_11"/>
<reference evidence="1 2" key="1">
    <citation type="journal article" date="2015" name="Genome Announc.">
        <title>Bifidobacterium pseudolongum Strain PV8-2, Isolated from a Stool Sample of an Anemic Kenyan Infant.</title>
        <authorList>
            <person name="Vazquez-Gutierrez P."/>
            <person name="Lacroix C."/>
            <person name="Chassard C."/>
            <person name="Klumpp J."/>
            <person name="Stevens M.J."/>
            <person name="Jans C."/>
        </authorList>
    </citation>
    <scope>NUCLEOTIDE SEQUENCE [LARGE SCALE GENOMIC DNA]</scope>
    <source>
        <strain evidence="1 2">PV8-2</strain>
    </source>
</reference>
<proteinExistence type="predicted"/>
<sequence>MVVEGHVLPCQPSCVDVEHSGQKMFNFWPWLGLAVHILADMASPQFDAMGVCGFDEVALPYVAQVHRLVEALRESIGHYRSPLVCSMQQQW</sequence>
<gene>
    <name evidence="1" type="ORF">AH67_04610</name>
</gene>
<protein>
    <submittedName>
        <fullName evidence="1">Uncharacterized protein</fullName>
    </submittedName>
</protein>